<dbReference type="Proteomes" id="UP000464468">
    <property type="component" value="Chromosome"/>
</dbReference>
<name>A0A7Z2NVY2_9SPHN</name>
<proteinExistence type="predicted"/>
<reference evidence="1 2" key="1">
    <citation type="submission" date="2020-01" db="EMBL/GenBank/DDBJ databases">
        <title>Sphingomonas sp. C33 whole genome sequece.</title>
        <authorList>
            <person name="Park C."/>
        </authorList>
    </citation>
    <scope>NUCLEOTIDE SEQUENCE [LARGE SCALE GENOMIC DNA]</scope>
    <source>
        <strain evidence="1 2">C33</strain>
    </source>
</reference>
<protein>
    <submittedName>
        <fullName evidence="1">Uncharacterized protein</fullName>
    </submittedName>
</protein>
<sequence>MMEIEAMSIRLRSRILCFLAIFLSATSASLLVIRYYDLRERFYNDVIEATTLPESLYLTSLRKPKARSDCPIVYSNQDAKMWDFEIVDTSVRDRIEKISLVYASLAWKNASIFEKNLGIWPKQGDTKWVARMVMRAAEEMRLILMLQRLADCKLGDPITVTGHLTHFPPRSRPAFAGLRGAA</sequence>
<evidence type="ECO:0000313" key="2">
    <source>
        <dbReference type="Proteomes" id="UP000464468"/>
    </source>
</evidence>
<dbReference type="AlphaFoldDB" id="A0A7Z2NVY2"/>
<gene>
    <name evidence="1" type="ORF">GVO57_06320</name>
</gene>
<evidence type="ECO:0000313" key="1">
    <source>
        <dbReference type="EMBL" id="QHL90527.1"/>
    </source>
</evidence>
<keyword evidence="2" id="KW-1185">Reference proteome</keyword>
<organism evidence="1 2">
    <name type="scientific">Sphingomonas changnyeongensis</name>
    <dbReference type="NCBI Taxonomy" id="2698679"/>
    <lineage>
        <taxon>Bacteria</taxon>
        <taxon>Pseudomonadati</taxon>
        <taxon>Pseudomonadota</taxon>
        <taxon>Alphaproteobacteria</taxon>
        <taxon>Sphingomonadales</taxon>
        <taxon>Sphingomonadaceae</taxon>
        <taxon>Sphingomonas</taxon>
    </lineage>
</organism>
<accession>A0A7Z2NVY2</accession>
<dbReference type="KEGG" id="schy:GVO57_06320"/>
<dbReference type="EMBL" id="CP047895">
    <property type="protein sequence ID" value="QHL90527.1"/>
    <property type="molecule type" value="Genomic_DNA"/>
</dbReference>
<dbReference type="RefSeq" id="WP_160592455.1">
    <property type="nucleotide sequence ID" value="NZ_CP047895.1"/>
</dbReference>